<evidence type="ECO:0000313" key="3">
    <source>
        <dbReference type="Proteomes" id="UP000014071"/>
    </source>
</evidence>
<dbReference type="GeneID" id="24106156"/>
<sequence>MSASGPAGRYTVAGMDADADEQEQRQDKVLRRHEFSSFSRRRTVKMKFSIIPVALLAAFAASGAVAQDSSAASSSSAPASSASGSMSSSSAAPTSMASSSASSGGSGSGAMSVCDPLGGDPRNRPAGCPYSSTTTPPYNLSSLISYFIYGYTRGPQAKSPDEVASEMAGSVLQYYPTLTVPESELAVSFAEAISATIQAVADGKLQKSDLHAPNAAVPASIPEHLIQWGVAAAAVVAAGAIGL</sequence>
<organism evidence="2 3">
    <name type="scientific">Pseudozyma hubeiensis (strain SY62)</name>
    <name type="common">Yeast</name>
    <dbReference type="NCBI Taxonomy" id="1305764"/>
    <lineage>
        <taxon>Eukaryota</taxon>
        <taxon>Fungi</taxon>
        <taxon>Dikarya</taxon>
        <taxon>Basidiomycota</taxon>
        <taxon>Ustilaginomycotina</taxon>
        <taxon>Ustilaginomycetes</taxon>
        <taxon>Ustilaginales</taxon>
        <taxon>Ustilaginaceae</taxon>
        <taxon>Pseudozyma</taxon>
    </lineage>
</organism>
<feature type="compositionally biased region" description="Low complexity" evidence="1">
    <location>
        <begin position="71"/>
        <end position="103"/>
    </location>
</feature>
<keyword evidence="3" id="KW-1185">Reference proteome</keyword>
<feature type="region of interest" description="Disordered" evidence="1">
    <location>
        <begin position="1"/>
        <end position="28"/>
    </location>
</feature>
<dbReference type="Proteomes" id="UP000014071">
    <property type="component" value="Unassembled WGS sequence"/>
</dbReference>
<evidence type="ECO:0000313" key="2">
    <source>
        <dbReference type="EMBL" id="GAC93290.1"/>
    </source>
</evidence>
<gene>
    <name evidence="2" type="ORF">PHSY_000854</name>
</gene>
<protein>
    <submittedName>
        <fullName evidence="2">Uncharacterized protein</fullName>
    </submittedName>
</protein>
<dbReference type="OrthoDB" id="3360074at2759"/>
<dbReference type="HOGENOM" id="CLU_1372736_0_0_1"/>
<evidence type="ECO:0000256" key="1">
    <source>
        <dbReference type="SAM" id="MobiDB-lite"/>
    </source>
</evidence>
<dbReference type="eggNOG" id="ENOG502RD88">
    <property type="taxonomic scope" value="Eukaryota"/>
</dbReference>
<reference evidence="3" key="1">
    <citation type="journal article" date="2013" name="Genome Announc.">
        <title>Draft genome sequence of the basidiomycetous yeast-like fungus Pseudozyma hubeiensis SY62, which produces an abundant amount of the biosurfactant mannosylerythritol lipids.</title>
        <authorList>
            <person name="Konishi M."/>
            <person name="Hatada Y."/>
            <person name="Horiuchi J."/>
        </authorList>
    </citation>
    <scope>NUCLEOTIDE SEQUENCE [LARGE SCALE GENOMIC DNA]</scope>
    <source>
        <strain evidence="3">SY62</strain>
    </source>
</reference>
<dbReference type="EMBL" id="DF238774">
    <property type="protein sequence ID" value="GAC93290.1"/>
    <property type="molecule type" value="Genomic_DNA"/>
</dbReference>
<feature type="region of interest" description="Disordered" evidence="1">
    <location>
        <begin position="71"/>
        <end position="132"/>
    </location>
</feature>
<name>R9P5B8_PSEHS</name>
<proteinExistence type="predicted"/>
<dbReference type="RefSeq" id="XP_012186877.1">
    <property type="nucleotide sequence ID" value="XM_012331487.1"/>
</dbReference>
<accession>R9P5B8</accession>
<dbReference type="AlphaFoldDB" id="R9P5B8"/>